<keyword evidence="5" id="KW-0408">Iron</keyword>
<dbReference type="GO" id="GO:0004497">
    <property type="term" value="F:monooxygenase activity"/>
    <property type="evidence" value="ECO:0007669"/>
    <property type="project" value="UniProtKB-ARBA"/>
</dbReference>
<proteinExistence type="predicted"/>
<comment type="caution">
    <text evidence="13">The sequence shown here is derived from an EMBL/GenBank/DDBJ whole genome shotgun (WGS) entry which is preliminary data.</text>
</comment>
<evidence type="ECO:0000256" key="8">
    <source>
        <dbReference type="ARBA" id="ARBA00029586"/>
    </source>
</evidence>
<evidence type="ECO:0000313" key="13">
    <source>
        <dbReference type="EMBL" id="MBB2991336.1"/>
    </source>
</evidence>
<evidence type="ECO:0000256" key="11">
    <source>
        <dbReference type="SAM" id="SignalP"/>
    </source>
</evidence>
<dbReference type="GO" id="GO:0051537">
    <property type="term" value="F:2 iron, 2 sulfur cluster binding"/>
    <property type="evidence" value="ECO:0007669"/>
    <property type="project" value="UniProtKB-KW"/>
</dbReference>
<dbReference type="Pfam" id="PF00355">
    <property type="entry name" value="Rieske"/>
    <property type="match status" value="1"/>
</dbReference>
<dbReference type="InterPro" id="IPR014349">
    <property type="entry name" value="Rieske_Fe-S_prot"/>
</dbReference>
<dbReference type="InterPro" id="IPR017941">
    <property type="entry name" value="Rieske_2Fe-2S"/>
</dbReference>
<feature type="domain" description="Rieske" evidence="12">
    <location>
        <begin position="56"/>
        <end position="146"/>
    </location>
</feature>
<feature type="region of interest" description="Disordered" evidence="10">
    <location>
        <begin position="29"/>
        <end position="61"/>
    </location>
</feature>
<keyword evidence="7" id="KW-1015">Disulfide bond</keyword>
<dbReference type="InterPro" id="IPR005805">
    <property type="entry name" value="Rieske_Fe-S_prot_C"/>
</dbReference>
<reference evidence="13 14" key="1">
    <citation type="submission" date="2020-08" db="EMBL/GenBank/DDBJ databases">
        <title>The Agave Microbiome: Exploring the role of microbial communities in plant adaptations to desert environments.</title>
        <authorList>
            <person name="Partida-Martinez L.P."/>
        </authorList>
    </citation>
    <scope>NUCLEOTIDE SEQUENCE [LARGE SCALE GENOMIC DNA]</scope>
    <source>
        <strain evidence="13 14">AT2.18</strain>
    </source>
</reference>
<comment type="function">
    <text evidence="1">Iron-sulfur subunit of the cytochrome bc1 complex, an essential component of the respiratory electron transport chain required for ATP synthesis. The bc1 complex catalyzes the oxidation of menaquinol and the reduction of cytochrome c in the respiratory chain. The bc1 complex operates through a Q-cycle mechanism that couples electron transfer to generation of the proton gradient that drives ATP synthesis.</text>
</comment>
<keyword evidence="3" id="KW-0001">2Fe-2S</keyword>
<dbReference type="PROSITE" id="PS51318">
    <property type="entry name" value="TAT"/>
    <property type="match status" value="1"/>
</dbReference>
<feature type="signal peptide" evidence="11">
    <location>
        <begin position="1"/>
        <end position="24"/>
    </location>
</feature>
<protein>
    <recommendedName>
        <fullName evidence="2">Cytochrome bc1 complex Rieske iron-sulfur subunit</fullName>
    </recommendedName>
    <alternativeName>
        <fullName evidence="8">Cytochrome bc1 reductase complex subunit QcrA</fullName>
    </alternativeName>
</protein>
<dbReference type="EMBL" id="JACHVU010000005">
    <property type="protein sequence ID" value="MBB2991336.1"/>
    <property type="molecule type" value="Genomic_DNA"/>
</dbReference>
<keyword evidence="6" id="KW-0411">Iron-sulfur</keyword>
<dbReference type="GO" id="GO:0016020">
    <property type="term" value="C:membrane"/>
    <property type="evidence" value="ECO:0007669"/>
    <property type="project" value="InterPro"/>
</dbReference>
<dbReference type="RefSeq" id="WP_183468925.1">
    <property type="nucleotide sequence ID" value="NZ_JACHVU010000005.1"/>
</dbReference>
<dbReference type="AlphaFoldDB" id="A0A839QAV5"/>
<dbReference type="Gene3D" id="2.102.10.10">
    <property type="entry name" value="Rieske [2Fe-2S] iron-sulphur domain"/>
    <property type="match status" value="1"/>
</dbReference>
<evidence type="ECO:0000256" key="6">
    <source>
        <dbReference type="ARBA" id="ARBA00023014"/>
    </source>
</evidence>
<dbReference type="CDD" id="cd03467">
    <property type="entry name" value="Rieske"/>
    <property type="match status" value="1"/>
</dbReference>
<evidence type="ECO:0000256" key="7">
    <source>
        <dbReference type="ARBA" id="ARBA00023157"/>
    </source>
</evidence>
<dbReference type="PRINTS" id="PR00162">
    <property type="entry name" value="RIESKE"/>
</dbReference>
<evidence type="ECO:0000256" key="2">
    <source>
        <dbReference type="ARBA" id="ARBA00015816"/>
    </source>
</evidence>
<dbReference type="PANTHER" id="PTHR10134">
    <property type="entry name" value="CYTOCHROME B-C1 COMPLEX SUBUNIT RIESKE, MITOCHONDRIAL"/>
    <property type="match status" value="1"/>
</dbReference>
<keyword evidence="4" id="KW-0479">Metal-binding</keyword>
<evidence type="ECO:0000313" key="14">
    <source>
        <dbReference type="Proteomes" id="UP000550501"/>
    </source>
</evidence>
<evidence type="ECO:0000256" key="10">
    <source>
        <dbReference type="SAM" id="MobiDB-lite"/>
    </source>
</evidence>
<keyword evidence="11" id="KW-0732">Signal</keyword>
<dbReference type="PROSITE" id="PS51257">
    <property type="entry name" value="PROKAR_LIPOPROTEIN"/>
    <property type="match status" value="1"/>
</dbReference>
<dbReference type="InterPro" id="IPR036922">
    <property type="entry name" value="Rieske_2Fe-2S_sf"/>
</dbReference>
<feature type="compositionally biased region" description="Low complexity" evidence="10">
    <location>
        <begin position="44"/>
        <end position="58"/>
    </location>
</feature>
<evidence type="ECO:0000256" key="1">
    <source>
        <dbReference type="ARBA" id="ARBA00002494"/>
    </source>
</evidence>
<keyword evidence="14" id="KW-1185">Reference proteome</keyword>
<comment type="cofactor">
    <cofactor evidence="9">
        <name>[2Fe-2S] cluster</name>
        <dbReference type="ChEBI" id="CHEBI:190135"/>
    </cofactor>
</comment>
<accession>A0A839QAV5</accession>
<dbReference type="PROSITE" id="PS51296">
    <property type="entry name" value="RIESKE"/>
    <property type="match status" value="1"/>
</dbReference>
<dbReference type="GO" id="GO:0016705">
    <property type="term" value="F:oxidoreductase activity, acting on paired donors, with incorporation or reduction of molecular oxygen"/>
    <property type="evidence" value="ECO:0007669"/>
    <property type="project" value="UniProtKB-ARBA"/>
</dbReference>
<organism evidence="13 14">
    <name type="scientific">Mycolicibacterium iranicum</name>
    <name type="common">Mycobacterium iranicum</name>
    <dbReference type="NCBI Taxonomy" id="912594"/>
    <lineage>
        <taxon>Bacteria</taxon>
        <taxon>Bacillati</taxon>
        <taxon>Actinomycetota</taxon>
        <taxon>Actinomycetes</taxon>
        <taxon>Mycobacteriales</taxon>
        <taxon>Mycobacteriaceae</taxon>
        <taxon>Mycolicibacterium</taxon>
    </lineage>
</organism>
<evidence type="ECO:0000259" key="12">
    <source>
        <dbReference type="PROSITE" id="PS51296"/>
    </source>
</evidence>
<evidence type="ECO:0000256" key="5">
    <source>
        <dbReference type="ARBA" id="ARBA00023004"/>
    </source>
</evidence>
<name>A0A839QAV5_MYCIR</name>
<dbReference type="GO" id="GO:0046872">
    <property type="term" value="F:metal ion binding"/>
    <property type="evidence" value="ECO:0007669"/>
    <property type="project" value="UniProtKB-KW"/>
</dbReference>
<evidence type="ECO:0000256" key="9">
    <source>
        <dbReference type="ARBA" id="ARBA00034078"/>
    </source>
</evidence>
<evidence type="ECO:0000256" key="3">
    <source>
        <dbReference type="ARBA" id="ARBA00022714"/>
    </source>
</evidence>
<feature type="chain" id="PRO_5038431622" description="Cytochrome bc1 complex Rieske iron-sulfur subunit" evidence="11">
    <location>
        <begin position="25"/>
        <end position="147"/>
    </location>
</feature>
<evidence type="ECO:0000256" key="4">
    <source>
        <dbReference type="ARBA" id="ARBA00022723"/>
    </source>
</evidence>
<dbReference type="InterPro" id="IPR006311">
    <property type="entry name" value="TAT_signal"/>
</dbReference>
<sequence length="147" mass="14082">MSVEVSRKAVLAGAGAGLAAIAVAACSGGSDSGGNASEAGEPQAPSDAPSSAPPGGDALATTAEVPVGSGVIVGEVVLTQPEAGQFKGFSAVCTHSGCLLNEVADGTINCPCHGSRFSLDGDVVNGPAKRPLEPVAVQVQGDSIVAG</sequence>
<dbReference type="SUPFAM" id="SSF50022">
    <property type="entry name" value="ISP domain"/>
    <property type="match status" value="1"/>
</dbReference>
<dbReference type="Proteomes" id="UP000550501">
    <property type="component" value="Unassembled WGS sequence"/>
</dbReference>
<gene>
    <name evidence="13" type="ORF">FHR72_002820</name>
</gene>